<keyword evidence="2" id="KW-1185">Reference proteome</keyword>
<dbReference type="EMBL" id="CAXHTA020000007">
    <property type="protein sequence ID" value="CAL5222574.1"/>
    <property type="molecule type" value="Genomic_DNA"/>
</dbReference>
<proteinExistence type="predicted"/>
<reference evidence="1 2" key="1">
    <citation type="submission" date="2024-06" db="EMBL/GenBank/DDBJ databases">
        <authorList>
            <person name="Kraege A."/>
            <person name="Thomma B."/>
        </authorList>
    </citation>
    <scope>NUCLEOTIDE SEQUENCE [LARGE SCALE GENOMIC DNA]</scope>
</reference>
<evidence type="ECO:0000313" key="2">
    <source>
        <dbReference type="Proteomes" id="UP001497392"/>
    </source>
</evidence>
<gene>
    <name evidence="1" type="primary">g4960</name>
    <name evidence="1" type="ORF">VP750_LOCUS4233</name>
</gene>
<comment type="caution">
    <text evidence="1">The sequence shown here is derived from an EMBL/GenBank/DDBJ whole genome shotgun (WGS) entry which is preliminary data.</text>
</comment>
<dbReference type="Proteomes" id="UP001497392">
    <property type="component" value="Unassembled WGS sequence"/>
</dbReference>
<organism evidence="1 2">
    <name type="scientific">Coccomyxa viridis</name>
    <dbReference type="NCBI Taxonomy" id="1274662"/>
    <lineage>
        <taxon>Eukaryota</taxon>
        <taxon>Viridiplantae</taxon>
        <taxon>Chlorophyta</taxon>
        <taxon>core chlorophytes</taxon>
        <taxon>Trebouxiophyceae</taxon>
        <taxon>Trebouxiophyceae incertae sedis</taxon>
        <taxon>Coccomyxaceae</taxon>
        <taxon>Coccomyxa</taxon>
    </lineage>
</organism>
<protein>
    <submittedName>
        <fullName evidence="1">G4960 protein</fullName>
    </submittedName>
</protein>
<sequence length="240" mass="27278">MQLHEALLGYLDEPQSLSYPGEDSSNAGAPPHTCTIPQPHRCNYVPPPYDLTPCYLNQQTCTSHYTSSRLGSNITITYDWKHFMYEDYDRQLFNGFLAGRTPDIIVTSPGAHDCLHYPAEYQHHGLEMQRYYQHLRLLNTTVVMVDTTPFSQESATGIGRTSNVSTLTCVSQINQVAYGMAQELGFFLFSRQSLLLSGNVTQDGKYPIHQPQPVMREELRLLLSWMGCLQHDTRFKFSSS</sequence>
<name>A0ABP1FUH9_9CHLO</name>
<dbReference type="SUPFAM" id="SSF52266">
    <property type="entry name" value="SGNH hydrolase"/>
    <property type="match status" value="1"/>
</dbReference>
<accession>A0ABP1FUH9</accession>
<evidence type="ECO:0000313" key="1">
    <source>
        <dbReference type="EMBL" id="CAL5222574.1"/>
    </source>
</evidence>